<reference evidence="1 2" key="1">
    <citation type="journal article" date="2015" name="Genome Announc.">
        <title>Expanding the biotechnology potential of lactobacilli through comparative genomics of 213 strains and associated genera.</title>
        <authorList>
            <person name="Sun Z."/>
            <person name="Harris H.M."/>
            <person name="McCann A."/>
            <person name="Guo C."/>
            <person name="Argimon S."/>
            <person name="Zhang W."/>
            <person name="Yang X."/>
            <person name="Jeffery I.B."/>
            <person name="Cooney J.C."/>
            <person name="Kagawa T.F."/>
            <person name="Liu W."/>
            <person name="Song Y."/>
            <person name="Salvetti E."/>
            <person name="Wrobel A."/>
            <person name="Rasinkangas P."/>
            <person name="Parkhill J."/>
            <person name="Rea M.C."/>
            <person name="O'Sullivan O."/>
            <person name="Ritari J."/>
            <person name="Douillard F.P."/>
            <person name="Paul Ross R."/>
            <person name="Yang R."/>
            <person name="Briner A.E."/>
            <person name="Felis G.E."/>
            <person name="de Vos W.M."/>
            <person name="Barrangou R."/>
            <person name="Klaenhammer T.R."/>
            <person name="Caufield P.W."/>
            <person name="Cui Y."/>
            <person name="Zhang H."/>
            <person name="O'Toole P.W."/>
        </authorList>
    </citation>
    <scope>NUCLEOTIDE SEQUENCE [LARGE SCALE GENOMIC DNA]</scope>
    <source>
        <strain evidence="1 2">DSM 14792</strain>
    </source>
</reference>
<dbReference type="PATRIC" id="fig|148604.4.peg.2121"/>
<dbReference type="AlphaFoldDB" id="A0A0R2GVG9"/>
<evidence type="ECO:0000313" key="1">
    <source>
        <dbReference type="EMBL" id="KRN44815.1"/>
    </source>
</evidence>
<sequence>MRNIKKALSLISYLYYRGIIKNIQSFPEIVFFFLEILTKLTDLRSFLAILVDFCSI</sequence>
<keyword evidence="2" id="KW-1185">Reference proteome</keyword>
<gene>
    <name evidence="1" type="ORF">IV41_GL002050</name>
</gene>
<comment type="caution">
    <text evidence="1">The sequence shown here is derived from an EMBL/GenBank/DDBJ whole genome shotgun (WGS) entry which is preliminary data.</text>
</comment>
<dbReference type="EMBL" id="JQBA01000009">
    <property type="protein sequence ID" value="KRN44815.1"/>
    <property type="molecule type" value="Genomic_DNA"/>
</dbReference>
<protein>
    <submittedName>
        <fullName evidence="1">Uncharacterized protein</fullName>
    </submittedName>
</protein>
<name>A0A0R2GVG9_9LACO</name>
<evidence type="ECO:0000313" key="2">
    <source>
        <dbReference type="Proteomes" id="UP000051639"/>
    </source>
</evidence>
<accession>A0A0R2GVG9</accession>
<proteinExistence type="predicted"/>
<organism evidence="1 2">
    <name type="scientific">Limosilactobacillus ingluviei</name>
    <dbReference type="NCBI Taxonomy" id="148604"/>
    <lineage>
        <taxon>Bacteria</taxon>
        <taxon>Bacillati</taxon>
        <taxon>Bacillota</taxon>
        <taxon>Bacilli</taxon>
        <taxon>Lactobacillales</taxon>
        <taxon>Lactobacillaceae</taxon>
        <taxon>Limosilactobacillus</taxon>
    </lineage>
</organism>
<dbReference type="Proteomes" id="UP000051639">
    <property type="component" value="Unassembled WGS sequence"/>
</dbReference>